<evidence type="ECO:0000313" key="3">
    <source>
        <dbReference type="Proteomes" id="UP000318138"/>
    </source>
</evidence>
<dbReference type="KEGG" id="psua:FLK61_40320"/>
<protein>
    <submittedName>
        <fullName evidence="2">ROK family protein</fullName>
    </submittedName>
</protein>
<dbReference type="InterPro" id="IPR043129">
    <property type="entry name" value="ATPase_NBD"/>
</dbReference>
<dbReference type="InterPro" id="IPR000600">
    <property type="entry name" value="ROK"/>
</dbReference>
<name>A0A859FJ44_9BACI</name>
<dbReference type="Proteomes" id="UP000318138">
    <property type="component" value="Chromosome"/>
</dbReference>
<evidence type="ECO:0000313" key="2">
    <source>
        <dbReference type="EMBL" id="QKS72852.1"/>
    </source>
</evidence>
<dbReference type="AlphaFoldDB" id="A0A859FJ44"/>
<dbReference type="PANTHER" id="PTHR18964:SF149">
    <property type="entry name" value="BIFUNCTIONAL UDP-N-ACETYLGLUCOSAMINE 2-EPIMERASE_N-ACETYLMANNOSAMINE KINASE"/>
    <property type="match status" value="1"/>
</dbReference>
<reference evidence="3" key="1">
    <citation type="submission" date="2019-07" db="EMBL/GenBank/DDBJ databases">
        <title>Bacillus alkalisoli sp. nov. isolated from saline soil.</title>
        <authorList>
            <person name="Sun J.-Q."/>
            <person name="Xu L."/>
        </authorList>
    </citation>
    <scope>NUCLEOTIDE SEQUENCE [LARGE SCALE GENOMIC DNA]</scope>
    <source>
        <strain evidence="3">M4U3P1</strain>
    </source>
</reference>
<organism evidence="2 3">
    <name type="scientific">Paenalkalicoccus suaedae</name>
    <dbReference type="NCBI Taxonomy" id="2592382"/>
    <lineage>
        <taxon>Bacteria</taxon>
        <taxon>Bacillati</taxon>
        <taxon>Bacillota</taxon>
        <taxon>Bacilli</taxon>
        <taxon>Bacillales</taxon>
        <taxon>Bacillaceae</taxon>
        <taxon>Paenalkalicoccus</taxon>
    </lineage>
</organism>
<gene>
    <name evidence="2" type="ORF">FLK61_40320</name>
</gene>
<keyword evidence="3" id="KW-1185">Reference proteome</keyword>
<dbReference type="GO" id="GO:0008761">
    <property type="term" value="F:UDP-N-acetylglucosamine 2-epimerase activity"/>
    <property type="evidence" value="ECO:0007669"/>
    <property type="project" value="TreeGrafter"/>
</dbReference>
<dbReference type="Gene3D" id="3.30.420.40">
    <property type="match status" value="2"/>
</dbReference>
<dbReference type="RefSeq" id="WP_176010819.1">
    <property type="nucleotide sequence ID" value="NZ_CP041372.2"/>
</dbReference>
<proteinExistence type="inferred from homology"/>
<dbReference type="PANTHER" id="PTHR18964">
    <property type="entry name" value="ROK (REPRESSOR, ORF, KINASE) FAMILY"/>
    <property type="match status" value="1"/>
</dbReference>
<sequence>MKQAIGIDIGGTKIAIGLVQEDGTLVHSTEIETPTKSRDAVLSAVVDQVKQHAHTASAIGIGSAGQIDVNQGIIRSGTDNITDWNNVPICEYIQQQTNLPTYVDNDVHTFLLAEKGAHKNVLALTLGTGIGGAAYIGGQLLSGEWGGASEFGHMSVNFNGEPCNCGGRGCVEQYASGIGIHKRYLKAGGEATHAGEIFSRALAGEKRATRIIDEAEQALSTAIVSLIHCYNPSHLILGGSVATKQQGFISSVMEQVSQRGMSSLVKPVTYHVSQKEYAGVIGAGLLAFEREGKA</sequence>
<dbReference type="SUPFAM" id="SSF53067">
    <property type="entry name" value="Actin-like ATPase domain"/>
    <property type="match status" value="1"/>
</dbReference>
<dbReference type="EMBL" id="CP041372">
    <property type="protein sequence ID" value="QKS72852.1"/>
    <property type="molecule type" value="Genomic_DNA"/>
</dbReference>
<dbReference type="GO" id="GO:0009384">
    <property type="term" value="F:N-acylmannosamine kinase activity"/>
    <property type="evidence" value="ECO:0007669"/>
    <property type="project" value="TreeGrafter"/>
</dbReference>
<dbReference type="Pfam" id="PF00480">
    <property type="entry name" value="ROK"/>
    <property type="match status" value="1"/>
</dbReference>
<comment type="similarity">
    <text evidence="1">Belongs to the ROK (NagC/XylR) family.</text>
</comment>
<evidence type="ECO:0000256" key="1">
    <source>
        <dbReference type="ARBA" id="ARBA00006479"/>
    </source>
</evidence>
<accession>A0A859FJ44</accession>